<dbReference type="SUPFAM" id="SSF46579">
    <property type="entry name" value="Prefoldin"/>
    <property type="match status" value="1"/>
</dbReference>
<dbReference type="STRING" id="1088818.A0A2I0BF07"/>
<dbReference type="Proteomes" id="UP000236161">
    <property type="component" value="Unassembled WGS sequence"/>
</dbReference>
<organism evidence="2 3">
    <name type="scientific">Apostasia shenzhenica</name>
    <dbReference type="NCBI Taxonomy" id="1088818"/>
    <lineage>
        <taxon>Eukaryota</taxon>
        <taxon>Viridiplantae</taxon>
        <taxon>Streptophyta</taxon>
        <taxon>Embryophyta</taxon>
        <taxon>Tracheophyta</taxon>
        <taxon>Spermatophyta</taxon>
        <taxon>Magnoliopsida</taxon>
        <taxon>Liliopsida</taxon>
        <taxon>Asparagales</taxon>
        <taxon>Orchidaceae</taxon>
        <taxon>Apostasioideae</taxon>
        <taxon>Apostasia</taxon>
    </lineage>
</organism>
<evidence type="ECO:0008006" key="4">
    <source>
        <dbReference type="Google" id="ProtNLM"/>
    </source>
</evidence>
<sequence>MASASSSSSMLRKENHKHEVLKEIRNHEIAIGELNSLSASSVVYQKIGNIYFRKSIESAKTFEEKKLEAEKAQLQKLDKTS</sequence>
<accession>A0A2I0BF07</accession>
<evidence type="ECO:0000313" key="3">
    <source>
        <dbReference type="Proteomes" id="UP000236161"/>
    </source>
</evidence>
<evidence type="ECO:0000313" key="2">
    <source>
        <dbReference type="EMBL" id="PKA66387.1"/>
    </source>
</evidence>
<evidence type="ECO:0000256" key="1">
    <source>
        <dbReference type="ARBA" id="ARBA00008045"/>
    </source>
</evidence>
<dbReference type="InterPro" id="IPR002777">
    <property type="entry name" value="PFD_beta-like"/>
</dbReference>
<gene>
    <name evidence="2" type="ORF">AXF42_Ash007084</name>
</gene>
<dbReference type="GO" id="GO:0051082">
    <property type="term" value="F:unfolded protein binding"/>
    <property type="evidence" value="ECO:0007669"/>
    <property type="project" value="InterPro"/>
</dbReference>
<proteinExistence type="inferred from homology"/>
<dbReference type="Pfam" id="PF01920">
    <property type="entry name" value="Prefoldin_2"/>
    <property type="match status" value="1"/>
</dbReference>
<name>A0A2I0BF07_9ASPA</name>
<keyword evidence="3" id="KW-1185">Reference proteome</keyword>
<dbReference type="GO" id="GO:0006457">
    <property type="term" value="P:protein folding"/>
    <property type="evidence" value="ECO:0007669"/>
    <property type="project" value="InterPro"/>
</dbReference>
<dbReference type="GO" id="GO:0016272">
    <property type="term" value="C:prefoldin complex"/>
    <property type="evidence" value="ECO:0007669"/>
    <property type="project" value="InterPro"/>
</dbReference>
<dbReference type="OrthoDB" id="1894836at2759"/>
<protein>
    <recommendedName>
        <fullName evidence="4">Prefoldin subunit 1</fullName>
    </recommendedName>
</protein>
<dbReference type="InterPro" id="IPR009053">
    <property type="entry name" value="Prefoldin"/>
</dbReference>
<dbReference type="EMBL" id="KZ451886">
    <property type="protein sequence ID" value="PKA66387.1"/>
    <property type="molecule type" value="Genomic_DNA"/>
</dbReference>
<dbReference type="Gene3D" id="1.10.287.370">
    <property type="match status" value="1"/>
</dbReference>
<dbReference type="AlphaFoldDB" id="A0A2I0BF07"/>
<reference evidence="2 3" key="1">
    <citation type="journal article" date="2017" name="Nature">
        <title>The Apostasia genome and the evolution of orchids.</title>
        <authorList>
            <person name="Zhang G.Q."/>
            <person name="Liu K.W."/>
            <person name="Li Z."/>
            <person name="Lohaus R."/>
            <person name="Hsiao Y.Y."/>
            <person name="Niu S.C."/>
            <person name="Wang J.Y."/>
            <person name="Lin Y.C."/>
            <person name="Xu Q."/>
            <person name="Chen L.J."/>
            <person name="Yoshida K."/>
            <person name="Fujiwara S."/>
            <person name="Wang Z.W."/>
            <person name="Zhang Y.Q."/>
            <person name="Mitsuda N."/>
            <person name="Wang M."/>
            <person name="Liu G.H."/>
            <person name="Pecoraro L."/>
            <person name="Huang H.X."/>
            <person name="Xiao X.J."/>
            <person name="Lin M."/>
            <person name="Wu X.Y."/>
            <person name="Wu W.L."/>
            <person name="Chen Y.Y."/>
            <person name="Chang S.B."/>
            <person name="Sakamoto S."/>
            <person name="Ohme-Takagi M."/>
            <person name="Yagi M."/>
            <person name="Zeng S.J."/>
            <person name="Shen C.Y."/>
            <person name="Yeh C.M."/>
            <person name="Luo Y.B."/>
            <person name="Tsai W.C."/>
            <person name="Van de Peer Y."/>
            <person name="Liu Z.J."/>
        </authorList>
    </citation>
    <scope>NUCLEOTIDE SEQUENCE [LARGE SCALE GENOMIC DNA]</scope>
    <source>
        <strain evidence="3">cv. Shenzhen</strain>
        <tissue evidence="2">Stem</tissue>
    </source>
</reference>
<comment type="similarity">
    <text evidence="1">Belongs to the prefoldin subunit beta family.</text>
</comment>
<dbReference type="GO" id="GO:0009409">
    <property type="term" value="P:response to cold"/>
    <property type="evidence" value="ECO:0007669"/>
    <property type="project" value="UniProtKB-ARBA"/>
</dbReference>